<feature type="transmembrane region" description="Helical" evidence="5">
    <location>
        <begin position="139"/>
        <end position="163"/>
    </location>
</feature>
<dbReference type="InterPro" id="IPR019109">
    <property type="entry name" value="MamF_MmsF"/>
</dbReference>
<dbReference type="OrthoDB" id="9808930at2"/>
<evidence type="ECO:0000256" key="3">
    <source>
        <dbReference type="ARBA" id="ARBA00022989"/>
    </source>
</evidence>
<name>A0A410G6Y1_9FLAO</name>
<dbReference type="Pfam" id="PF09685">
    <property type="entry name" value="MamF_MmsF"/>
    <property type="match status" value="1"/>
</dbReference>
<dbReference type="KEGG" id="aev:EI546_15525"/>
<accession>A0A410G6Y1</accession>
<reference evidence="6 7" key="1">
    <citation type="submission" date="2019-01" db="EMBL/GenBank/DDBJ databases">
        <title>Complete genome sequencing of Aequorivita sp. H23M31.</title>
        <authorList>
            <person name="Bae J.-W."/>
        </authorList>
    </citation>
    <scope>NUCLEOTIDE SEQUENCE [LARGE SCALE GENOMIC DNA]</scope>
    <source>
        <strain evidence="6 7">H23M31</strain>
    </source>
</reference>
<evidence type="ECO:0000256" key="5">
    <source>
        <dbReference type="SAM" id="Phobius"/>
    </source>
</evidence>
<keyword evidence="4 5" id="KW-0472">Membrane</keyword>
<keyword evidence="2 5" id="KW-0812">Transmembrane</keyword>
<evidence type="ECO:0000256" key="2">
    <source>
        <dbReference type="ARBA" id="ARBA00022692"/>
    </source>
</evidence>
<gene>
    <name evidence="6" type="ORF">EI546_15525</name>
</gene>
<feature type="transmembrane region" description="Helical" evidence="5">
    <location>
        <begin position="53"/>
        <end position="72"/>
    </location>
</feature>
<feature type="transmembrane region" description="Helical" evidence="5">
    <location>
        <begin position="93"/>
        <end position="119"/>
    </location>
</feature>
<evidence type="ECO:0000256" key="1">
    <source>
        <dbReference type="ARBA" id="ARBA00004141"/>
    </source>
</evidence>
<evidence type="ECO:0000313" key="7">
    <source>
        <dbReference type="Proteomes" id="UP000285517"/>
    </source>
</evidence>
<evidence type="ECO:0000256" key="4">
    <source>
        <dbReference type="ARBA" id="ARBA00023136"/>
    </source>
</evidence>
<dbReference type="AlphaFoldDB" id="A0A410G6Y1"/>
<sequence length="194" mass="22199">MLITVLCVTHYYLLDIYLHRKTNKDMETTFSTLSVTEEKNQRTTASFIHLSTLLKYFFPFANYIAPLLIWTFNKEKEFVNEHGRQALNFQLSILVYTLLIGLICLPFALIFALDFITLVQTVDAGNGYFSFSTIQNISGYVLLFGIAIILLIGLFVFELYAVINAAIHANRGELYQYPLCIPFIKTTSPKKSLK</sequence>
<protein>
    <submittedName>
        <fullName evidence="6">DUF4870 domain-containing protein</fullName>
    </submittedName>
</protein>
<evidence type="ECO:0000313" key="6">
    <source>
        <dbReference type="EMBL" id="QAA83037.1"/>
    </source>
</evidence>
<proteinExistence type="predicted"/>
<keyword evidence="3 5" id="KW-1133">Transmembrane helix</keyword>
<organism evidence="6 7">
    <name type="scientific">Aequorivita ciconiae</name>
    <dbReference type="NCBI Taxonomy" id="2494375"/>
    <lineage>
        <taxon>Bacteria</taxon>
        <taxon>Pseudomonadati</taxon>
        <taxon>Bacteroidota</taxon>
        <taxon>Flavobacteriia</taxon>
        <taxon>Flavobacteriales</taxon>
        <taxon>Flavobacteriaceae</taxon>
        <taxon>Aequorivita</taxon>
    </lineage>
</organism>
<dbReference type="Proteomes" id="UP000285517">
    <property type="component" value="Chromosome"/>
</dbReference>
<dbReference type="EMBL" id="CP034951">
    <property type="protein sequence ID" value="QAA83037.1"/>
    <property type="molecule type" value="Genomic_DNA"/>
</dbReference>
<keyword evidence="7" id="KW-1185">Reference proteome</keyword>
<comment type="subcellular location">
    <subcellularLocation>
        <location evidence="1">Membrane</location>
        <topology evidence="1">Multi-pass membrane protein</topology>
    </subcellularLocation>
</comment>